<feature type="transmembrane region" description="Helical" evidence="12">
    <location>
        <begin position="133"/>
        <end position="156"/>
    </location>
</feature>
<name>A0A2T4UYV1_9MICO</name>
<keyword evidence="8" id="KW-0804">Transcription</keyword>
<evidence type="ECO:0000256" key="3">
    <source>
        <dbReference type="ARBA" id="ARBA00022475"/>
    </source>
</evidence>
<evidence type="ECO:0000259" key="13">
    <source>
        <dbReference type="Pfam" id="PF10099"/>
    </source>
</evidence>
<keyword evidence="15" id="KW-1185">Reference proteome</keyword>
<keyword evidence="3" id="KW-1003">Cell membrane</keyword>
<keyword evidence="6" id="KW-0805">Transcription regulation</keyword>
<evidence type="ECO:0000256" key="9">
    <source>
        <dbReference type="ARBA" id="ARBA00029829"/>
    </source>
</evidence>
<gene>
    <name evidence="14" type="ORF">C1I63_10030</name>
</gene>
<sequence>MNRPDDPRELAAGHALGILTPEEQARYERFLAEHPEARAEADGFAAVAGALADDAAPVAPSPRLKADLMALIATTPQLPRDEPAQPVETPRLHAVEAEAPPVARPGADETVAPSTTRHSAEAKARGRWFTRPAVYLSAAAAAAVIVVGGVTLPQVLAPGSGQTQELTALEEIRNAPDAQEAVATVASGETATLVWSGSLGRSALVVDDLAPLPDGKTYELWYIDSTGPVAAGLFEGGDGRTVAPLEGTMAEGAVVAVTIEDEGGSDTPTTDPILAIETA</sequence>
<dbReference type="Proteomes" id="UP000241085">
    <property type="component" value="Unassembled WGS sequence"/>
</dbReference>
<evidence type="ECO:0000313" key="14">
    <source>
        <dbReference type="EMBL" id="PTL74709.1"/>
    </source>
</evidence>
<dbReference type="InterPro" id="IPR018764">
    <property type="entry name" value="RskA_C"/>
</dbReference>
<dbReference type="GO" id="GO:0005886">
    <property type="term" value="C:plasma membrane"/>
    <property type="evidence" value="ECO:0007669"/>
    <property type="project" value="UniProtKB-SubCell"/>
</dbReference>
<evidence type="ECO:0000256" key="10">
    <source>
        <dbReference type="ARBA" id="ARBA00030803"/>
    </source>
</evidence>
<evidence type="ECO:0000256" key="2">
    <source>
        <dbReference type="ARBA" id="ARBA00004236"/>
    </source>
</evidence>
<dbReference type="InterPro" id="IPR051474">
    <property type="entry name" value="Anti-sigma-K/W_factor"/>
</dbReference>
<dbReference type="AlphaFoldDB" id="A0A2T4UYV1"/>
<evidence type="ECO:0000256" key="4">
    <source>
        <dbReference type="ARBA" id="ARBA00022692"/>
    </source>
</evidence>
<reference evidence="14 15" key="1">
    <citation type="submission" date="2018-03" db="EMBL/GenBank/DDBJ databases">
        <title>Bacteriophage NCPPB3778 and a type I-E CRISPR drive the evolution of the US Biological Select Agent, Rathayibacter toxicus.</title>
        <authorList>
            <person name="Davis E.W.II."/>
            <person name="Tabima J.F."/>
            <person name="Weisberg A.J."/>
            <person name="Dantas Lopes L."/>
            <person name="Wiseman M.S."/>
            <person name="Wiseman M.S."/>
            <person name="Pupko T."/>
            <person name="Belcher M.S."/>
            <person name="Sechler A.J."/>
            <person name="Tancos M.A."/>
            <person name="Schroeder B.K."/>
            <person name="Murray T.D."/>
            <person name="Luster D.G."/>
            <person name="Schneider W.L."/>
            <person name="Rogers E."/>
            <person name="Andreote F.D."/>
            <person name="Grunwald N.J."/>
            <person name="Putnam M.L."/>
            <person name="Chang J.H."/>
        </authorList>
    </citation>
    <scope>NUCLEOTIDE SEQUENCE [LARGE SCALE GENOMIC DNA]</scope>
    <source>
        <strain evidence="14 15">DSM 15933</strain>
    </source>
</reference>
<evidence type="ECO:0000256" key="7">
    <source>
        <dbReference type="ARBA" id="ARBA00023136"/>
    </source>
</evidence>
<dbReference type="GO" id="GO:0006417">
    <property type="term" value="P:regulation of translation"/>
    <property type="evidence" value="ECO:0007669"/>
    <property type="project" value="TreeGrafter"/>
</dbReference>
<dbReference type="PANTHER" id="PTHR37461">
    <property type="entry name" value="ANTI-SIGMA-K FACTOR RSKA"/>
    <property type="match status" value="1"/>
</dbReference>
<evidence type="ECO:0000256" key="6">
    <source>
        <dbReference type="ARBA" id="ARBA00023015"/>
    </source>
</evidence>
<keyword evidence="5 12" id="KW-1133">Transmembrane helix</keyword>
<feature type="region of interest" description="Disordered" evidence="11">
    <location>
        <begin position="104"/>
        <end position="123"/>
    </location>
</feature>
<organism evidence="14 15">
    <name type="scientific">Rathayibacter caricis DSM 15933</name>
    <dbReference type="NCBI Taxonomy" id="1328867"/>
    <lineage>
        <taxon>Bacteria</taxon>
        <taxon>Bacillati</taxon>
        <taxon>Actinomycetota</taxon>
        <taxon>Actinomycetes</taxon>
        <taxon>Micrococcales</taxon>
        <taxon>Microbacteriaceae</taxon>
        <taxon>Rathayibacter</taxon>
    </lineage>
</organism>
<keyword evidence="4 12" id="KW-0812">Transmembrane</keyword>
<evidence type="ECO:0000256" key="8">
    <source>
        <dbReference type="ARBA" id="ARBA00023163"/>
    </source>
</evidence>
<dbReference type="PANTHER" id="PTHR37461:SF1">
    <property type="entry name" value="ANTI-SIGMA-K FACTOR RSKA"/>
    <property type="match status" value="1"/>
</dbReference>
<evidence type="ECO:0000256" key="12">
    <source>
        <dbReference type="SAM" id="Phobius"/>
    </source>
</evidence>
<feature type="domain" description="Anti-sigma K factor RskA C-terminal" evidence="13">
    <location>
        <begin position="137"/>
        <end position="273"/>
    </location>
</feature>
<dbReference type="Pfam" id="PF10099">
    <property type="entry name" value="RskA_C"/>
    <property type="match status" value="1"/>
</dbReference>
<protein>
    <recommendedName>
        <fullName evidence="10">Regulator of SigK</fullName>
    </recommendedName>
    <alternativeName>
        <fullName evidence="9">Sigma-K anti-sigma factor RskA</fullName>
    </alternativeName>
</protein>
<evidence type="ECO:0000256" key="11">
    <source>
        <dbReference type="SAM" id="MobiDB-lite"/>
    </source>
</evidence>
<dbReference type="Gene3D" id="1.10.10.1320">
    <property type="entry name" value="Anti-sigma factor, zinc-finger domain"/>
    <property type="match status" value="1"/>
</dbReference>
<evidence type="ECO:0000256" key="1">
    <source>
        <dbReference type="ARBA" id="ARBA00004167"/>
    </source>
</evidence>
<keyword evidence="7 12" id="KW-0472">Membrane</keyword>
<proteinExistence type="predicted"/>
<evidence type="ECO:0000313" key="15">
    <source>
        <dbReference type="Proteomes" id="UP000241085"/>
    </source>
</evidence>
<comment type="subcellular location">
    <subcellularLocation>
        <location evidence="2">Cell membrane</location>
    </subcellularLocation>
    <subcellularLocation>
        <location evidence="1">Membrane</location>
        <topology evidence="1">Single-pass membrane protein</topology>
    </subcellularLocation>
</comment>
<accession>A0A2T4UYV1</accession>
<dbReference type="GO" id="GO:0016989">
    <property type="term" value="F:sigma factor antagonist activity"/>
    <property type="evidence" value="ECO:0007669"/>
    <property type="project" value="TreeGrafter"/>
</dbReference>
<dbReference type="EMBL" id="PZPL01000001">
    <property type="protein sequence ID" value="PTL74709.1"/>
    <property type="molecule type" value="Genomic_DNA"/>
</dbReference>
<comment type="caution">
    <text evidence="14">The sequence shown here is derived from an EMBL/GenBank/DDBJ whole genome shotgun (WGS) entry which is preliminary data.</text>
</comment>
<evidence type="ECO:0000256" key="5">
    <source>
        <dbReference type="ARBA" id="ARBA00022989"/>
    </source>
</evidence>
<dbReference type="InterPro" id="IPR041916">
    <property type="entry name" value="Anti_sigma_zinc_sf"/>
</dbReference>